<evidence type="ECO:0000313" key="3">
    <source>
        <dbReference type="Proteomes" id="UP001225378"/>
    </source>
</evidence>
<gene>
    <name evidence="2" type="ORF">Q9L42_017025</name>
</gene>
<evidence type="ECO:0008006" key="4">
    <source>
        <dbReference type="Google" id="ProtNLM"/>
    </source>
</evidence>
<accession>A0AAU7NSS5</accession>
<organism evidence="2 3">
    <name type="scientific">Methylomarinum roseum</name>
    <dbReference type="NCBI Taxonomy" id="3067653"/>
    <lineage>
        <taxon>Bacteria</taxon>
        <taxon>Pseudomonadati</taxon>
        <taxon>Pseudomonadota</taxon>
        <taxon>Gammaproteobacteria</taxon>
        <taxon>Methylococcales</taxon>
        <taxon>Methylococcaceae</taxon>
        <taxon>Methylomarinum</taxon>
    </lineage>
</organism>
<name>A0AAU7NSS5_9GAMM</name>
<feature type="chain" id="PRO_5043392023" description="PBP domain-containing protein" evidence="1">
    <location>
        <begin position="23"/>
        <end position="154"/>
    </location>
</feature>
<evidence type="ECO:0000256" key="1">
    <source>
        <dbReference type="SAM" id="SignalP"/>
    </source>
</evidence>
<proteinExistence type="predicted"/>
<feature type="signal peptide" evidence="1">
    <location>
        <begin position="1"/>
        <end position="22"/>
    </location>
</feature>
<reference evidence="2 3" key="1">
    <citation type="journal article" date="2024" name="Microbiology">
        <title>Methylomarinum rosea sp. nov., a novel halophilic methanotrophic bacterium from the hypersaline Lake Elton.</title>
        <authorList>
            <person name="Suleimanov R.Z."/>
            <person name="Oshkin I.Y."/>
            <person name="Danilova O.V."/>
            <person name="Suzina N.E."/>
            <person name="Dedysh S.N."/>
        </authorList>
    </citation>
    <scope>NUCLEOTIDE SEQUENCE [LARGE SCALE GENOMIC DNA]</scope>
    <source>
        <strain evidence="2 3">Ch1-1</strain>
    </source>
</reference>
<dbReference type="EMBL" id="CP157743">
    <property type="protein sequence ID" value="XBS20040.1"/>
    <property type="molecule type" value="Genomic_DNA"/>
</dbReference>
<dbReference type="SUPFAM" id="SSF53850">
    <property type="entry name" value="Periplasmic binding protein-like II"/>
    <property type="match status" value="1"/>
</dbReference>
<dbReference type="Gene3D" id="3.40.190.10">
    <property type="entry name" value="Periplasmic binding protein-like II"/>
    <property type="match status" value="1"/>
</dbReference>
<dbReference type="RefSeq" id="WP_349431477.1">
    <property type="nucleotide sequence ID" value="NZ_CP157743.1"/>
</dbReference>
<keyword evidence="1" id="KW-0732">Signal</keyword>
<dbReference type="KEGG" id="mech:Q9L42_017025"/>
<dbReference type="Proteomes" id="UP001225378">
    <property type="component" value="Chromosome"/>
</dbReference>
<evidence type="ECO:0000313" key="2">
    <source>
        <dbReference type="EMBL" id="XBS20040.1"/>
    </source>
</evidence>
<keyword evidence="3" id="KW-1185">Reference proteome</keyword>
<dbReference type="AlphaFoldDB" id="A0AAU7NSS5"/>
<protein>
    <recommendedName>
        <fullName evidence="4">PBP domain-containing protein</fullName>
    </recommendedName>
</protein>
<sequence length="154" mass="17438">MLSKIKSIVLLFLLIWQITCFANESDKSSESTLVPVVNERVKQNAISKHGLSAIFKMRLHTWKDDSAITVFVLADQDPLHKAFCKEVLNVFPHQMRRTWDRLVFSGAGQAPIELDNKEEMIRMLTATPGAIGYLRSSDIKQGIKALRIQSGRNQ</sequence>